<evidence type="ECO:0000256" key="1">
    <source>
        <dbReference type="ARBA" id="ARBA00023125"/>
    </source>
</evidence>
<evidence type="ECO:0000313" key="3">
    <source>
        <dbReference type="EMBL" id="MBO1307227.1"/>
    </source>
</evidence>
<dbReference type="InterPro" id="IPR001387">
    <property type="entry name" value="Cro/C1-type_HTH"/>
</dbReference>
<protein>
    <submittedName>
        <fullName evidence="3">Helix-turn-helix transcriptional regulator</fullName>
    </submittedName>
</protein>
<comment type="caution">
    <text evidence="3">The sequence shown here is derived from an EMBL/GenBank/DDBJ whole genome shotgun (WGS) entry which is preliminary data.</text>
</comment>
<dbReference type="PANTHER" id="PTHR46558:SF11">
    <property type="entry name" value="HTH-TYPE TRANSCRIPTIONAL REGULATOR XRE"/>
    <property type="match status" value="1"/>
</dbReference>
<organism evidence="3 4">
    <name type="scientific">Candidatus Enterococcus moelleringii</name>
    <dbReference type="NCBI Taxonomy" id="2815325"/>
    <lineage>
        <taxon>Bacteria</taxon>
        <taxon>Bacillati</taxon>
        <taxon>Bacillota</taxon>
        <taxon>Bacilli</taxon>
        <taxon>Lactobacillales</taxon>
        <taxon>Enterococcaceae</taxon>
        <taxon>Enterococcus</taxon>
    </lineage>
</organism>
<dbReference type="Gene3D" id="1.10.260.40">
    <property type="entry name" value="lambda repressor-like DNA-binding domains"/>
    <property type="match status" value="1"/>
</dbReference>
<keyword evidence="1" id="KW-0238">DNA-binding</keyword>
<dbReference type="SMART" id="SM00530">
    <property type="entry name" value="HTH_XRE"/>
    <property type="match status" value="1"/>
</dbReference>
<sequence>MKIDQILRKKMSEQNLKQKDVAERLGVTTAAVSKWANGLSYPDITLLPALARLLRIDVNTLLSFHEELSRQEVADFVNQLSQIAATSGAEQAFQQAEKMIQQYPTCHLLLLNVAIIMNGLYYMYESETAAASLTKIEDWYLRAAQSDDPAIRNQANACLINKYMERSEFDKAQDLLDILPLEPSFDRSYIQATLYIKQEKWKEAAKLTEASILQYSAHLQSYLTLLAETAILEDQPEAVDHLVKTSQQLEKLLDSPALTSFGLRLKQAIYLKDQATLLKTLQDMLQLLTTPWSFDQSHLYRHLPNKEMDPLLGKTLLRKLVEDLENSSLNDYDLVKDSPDFQMLLLEMKNRL</sequence>
<gene>
    <name evidence="3" type="ORF">JZO70_13705</name>
</gene>
<proteinExistence type="predicted"/>
<dbReference type="InterPro" id="IPR010982">
    <property type="entry name" value="Lambda_DNA-bd_dom_sf"/>
</dbReference>
<feature type="domain" description="HTH cro/C1-type" evidence="2">
    <location>
        <begin position="7"/>
        <end position="61"/>
    </location>
</feature>
<name>A0ABS3LC68_9ENTE</name>
<dbReference type="Proteomes" id="UP000664601">
    <property type="component" value="Unassembled WGS sequence"/>
</dbReference>
<dbReference type="PROSITE" id="PS50943">
    <property type="entry name" value="HTH_CROC1"/>
    <property type="match status" value="1"/>
</dbReference>
<dbReference type="EMBL" id="JAFREM010000020">
    <property type="protein sequence ID" value="MBO1307227.1"/>
    <property type="molecule type" value="Genomic_DNA"/>
</dbReference>
<dbReference type="PANTHER" id="PTHR46558">
    <property type="entry name" value="TRACRIPTIONAL REGULATORY PROTEIN-RELATED-RELATED"/>
    <property type="match status" value="1"/>
</dbReference>
<dbReference type="RefSeq" id="WP_207674154.1">
    <property type="nucleotide sequence ID" value="NZ_JAFREM010000020.1"/>
</dbReference>
<dbReference type="Gene3D" id="1.25.40.10">
    <property type="entry name" value="Tetratricopeptide repeat domain"/>
    <property type="match status" value="1"/>
</dbReference>
<reference evidence="3 4" key="1">
    <citation type="submission" date="2021-03" db="EMBL/GenBank/DDBJ databases">
        <title>Enterococcal diversity collection.</title>
        <authorList>
            <person name="Gilmore M.S."/>
            <person name="Schwartzman J."/>
            <person name="Van Tyne D."/>
            <person name="Martin M."/>
            <person name="Earl A.M."/>
            <person name="Manson A.L."/>
            <person name="Straub T."/>
            <person name="Salamzade R."/>
            <person name="Saavedra J."/>
            <person name="Lebreton F."/>
            <person name="Prichula J."/>
            <person name="Schaufler K."/>
            <person name="Gaca A."/>
            <person name="Sgardioli B."/>
            <person name="Wagenaar J."/>
            <person name="Strong T."/>
        </authorList>
    </citation>
    <scope>NUCLEOTIDE SEQUENCE [LARGE SCALE GENOMIC DNA]</scope>
    <source>
        <strain evidence="3 4">669A</strain>
    </source>
</reference>
<keyword evidence="4" id="KW-1185">Reference proteome</keyword>
<dbReference type="CDD" id="cd00093">
    <property type="entry name" value="HTH_XRE"/>
    <property type="match status" value="1"/>
</dbReference>
<accession>A0ABS3LC68</accession>
<dbReference type="InterPro" id="IPR011990">
    <property type="entry name" value="TPR-like_helical_dom_sf"/>
</dbReference>
<dbReference type="SUPFAM" id="SSF81901">
    <property type="entry name" value="HCP-like"/>
    <property type="match status" value="1"/>
</dbReference>
<dbReference type="SUPFAM" id="SSF47413">
    <property type="entry name" value="lambda repressor-like DNA-binding domains"/>
    <property type="match status" value="1"/>
</dbReference>
<evidence type="ECO:0000259" key="2">
    <source>
        <dbReference type="PROSITE" id="PS50943"/>
    </source>
</evidence>
<dbReference type="Pfam" id="PF01381">
    <property type="entry name" value="HTH_3"/>
    <property type="match status" value="1"/>
</dbReference>
<evidence type="ECO:0000313" key="4">
    <source>
        <dbReference type="Proteomes" id="UP000664601"/>
    </source>
</evidence>